<keyword evidence="6" id="KW-0862">Zinc</keyword>
<feature type="active site" evidence="6">
    <location>
        <position position="280"/>
    </location>
</feature>
<evidence type="ECO:0000256" key="4">
    <source>
        <dbReference type="ARBA" id="ARBA00023136"/>
    </source>
</evidence>
<dbReference type="CDD" id="cd04269">
    <property type="entry name" value="ZnMc_adamalysin_II_like"/>
    <property type="match status" value="1"/>
</dbReference>
<keyword evidence="5" id="KW-1015">Disulfide bond</keyword>
<dbReference type="InterPro" id="IPR001762">
    <property type="entry name" value="Disintegrin_dom"/>
</dbReference>
<keyword evidence="2" id="KW-0812">Transmembrane</keyword>
<accession>A0A7M5X8B7</accession>
<evidence type="ECO:0000259" key="9">
    <source>
        <dbReference type="PROSITE" id="PS50215"/>
    </source>
</evidence>
<dbReference type="PROSITE" id="PS01186">
    <property type="entry name" value="EGF_2"/>
    <property type="match status" value="1"/>
</dbReference>
<evidence type="ECO:0000313" key="10">
    <source>
        <dbReference type="EnsemblMetazoa" id="CLYHEMP019079.1"/>
    </source>
</evidence>
<dbReference type="InterPro" id="IPR036436">
    <property type="entry name" value="Disintegrin_dom_sf"/>
</dbReference>
<keyword evidence="3" id="KW-1133">Transmembrane helix</keyword>
<dbReference type="SUPFAM" id="SSF57552">
    <property type="entry name" value="Blood coagulation inhibitor (disintegrin)"/>
    <property type="match status" value="1"/>
</dbReference>
<reference evidence="10" key="1">
    <citation type="submission" date="2021-01" db="UniProtKB">
        <authorList>
            <consortium name="EnsemblMetazoa"/>
        </authorList>
    </citation>
    <scope>IDENTIFICATION</scope>
</reference>
<comment type="subcellular location">
    <subcellularLocation>
        <location evidence="1">Membrane</location>
        <topology evidence="1">Single-pass membrane protein</topology>
    </subcellularLocation>
</comment>
<evidence type="ECO:0000256" key="2">
    <source>
        <dbReference type="ARBA" id="ARBA00022692"/>
    </source>
</evidence>
<dbReference type="Pfam" id="PF01421">
    <property type="entry name" value="Reprolysin"/>
    <property type="match status" value="1"/>
</dbReference>
<dbReference type="InterPro" id="IPR000742">
    <property type="entry name" value="EGF"/>
</dbReference>
<dbReference type="EnsemblMetazoa" id="CLYHEMT019079.1">
    <property type="protein sequence ID" value="CLYHEMP019079.1"/>
    <property type="gene ID" value="CLYHEMG019079"/>
</dbReference>
<dbReference type="GO" id="GO:0004222">
    <property type="term" value="F:metalloendopeptidase activity"/>
    <property type="evidence" value="ECO:0007669"/>
    <property type="project" value="InterPro"/>
</dbReference>
<feature type="binding site" evidence="6">
    <location>
        <position position="289"/>
    </location>
    <ligand>
        <name>Zn(2+)</name>
        <dbReference type="ChEBI" id="CHEBI:29105"/>
        <note>catalytic</note>
    </ligand>
</feature>
<dbReference type="Pfam" id="PF00200">
    <property type="entry name" value="Disintegrin"/>
    <property type="match status" value="1"/>
</dbReference>
<dbReference type="GO" id="GO:0006508">
    <property type="term" value="P:proteolysis"/>
    <property type="evidence" value="ECO:0007669"/>
    <property type="project" value="InterPro"/>
</dbReference>
<dbReference type="PROSITE" id="PS50215">
    <property type="entry name" value="ADAM_MEPRO"/>
    <property type="match status" value="1"/>
</dbReference>
<dbReference type="InterPro" id="IPR034027">
    <property type="entry name" value="Reprolysin_adamalysin"/>
</dbReference>
<dbReference type="Pfam" id="PF08516">
    <property type="entry name" value="ADAM_CR"/>
    <property type="match status" value="1"/>
</dbReference>
<feature type="chain" id="PRO_5029809341" evidence="7">
    <location>
        <begin position="19"/>
        <end position="665"/>
    </location>
</feature>
<name>A0A7M5X8B7_9CNID</name>
<sequence>MVSFTIISLAVFISSIQATLVTEKLISAGHQLSSTAPNITNARNSYNAAPVDISSTLYITSLNHSDNNSGENKYEQSQLSDFAHVRRRRETGVVHEKQHRATTFAQRIPPLVTSFTHKRQRRHVPHSISKQTYYIELGFVADKKLYENLNRDEQKLKEYLNRIVNHVDTVFRVHDVRVILTNIEIWRDSDKITITNDSGEVLEAFRSDQYSSLYMGIQLQGPKFKIADHVHLMTGHGPFGSGVIGIAYLGTLCSPLHSVGMTVNYPSFTEAQTASILAHELGHNLNMTHDVPTCVCSDDHNTECIMSTRMPVKVPQKFSTCSVQSIAGYMKTFRKDCLVNVPDITMNNVSITCGNNQLDPGEECDCGDPAFCTNPCCNPNTCKLTEGSECFEGACCRHCKILSKGSCCRNPIDQHCDLVDYCDGESVLCPDTYKEDRTPCGNDSGHCYKGKCKSHTEQCEAIWGANITKAHNECYKLNTKGEDHGNCGIVGGTYKACAKGDIECGRLHCTEPDIIFPLQGWMRGSMTATVYYNESQYKCRLGSMILTRDMSVKVLVDEGTPCNQNGVCQNQKCVQYPTFKSNCSACNTTNGECTQHGVCQCHLGWTGTECTEPTEISHNDTNCLSLLPLPECVSPSTSAGQKLSFQKMSLLAFSFVLVMKKLVRP</sequence>
<evidence type="ECO:0000256" key="1">
    <source>
        <dbReference type="ARBA" id="ARBA00004167"/>
    </source>
</evidence>
<dbReference type="GO" id="GO:0016020">
    <property type="term" value="C:membrane"/>
    <property type="evidence" value="ECO:0007669"/>
    <property type="project" value="UniProtKB-SubCell"/>
</dbReference>
<dbReference type="OrthoDB" id="5985446at2759"/>
<dbReference type="SMART" id="SM00608">
    <property type="entry name" value="ACR"/>
    <property type="match status" value="1"/>
</dbReference>
<organism evidence="10 11">
    <name type="scientific">Clytia hemisphaerica</name>
    <dbReference type="NCBI Taxonomy" id="252671"/>
    <lineage>
        <taxon>Eukaryota</taxon>
        <taxon>Metazoa</taxon>
        <taxon>Cnidaria</taxon>
        <taxon>Hydrozoa</taxon>
        <taxon>Hydroidolina</taxon>
        <taxon>Leptothecata</taxon>
        <taxon>Obeliida</taxon>
        <taxon>Clytiidae</taxon>
        <taxon>Clytia</taxon>
    </lineage>
</organism>
<dbReference type="PANTHER" id="PTHR11905">
    <property type="entry name" value="ADAM A DISINTEGRIN AND METALLOPROTEASE DOMAIN"/>
    <property type="match status" value="1"/>
</dbReference>
<dbReference type="SUPFAM" id="SSF55486">
    <property type="entry name" value="Metalloproteases ('zincins'), catalytic domain"/>
    <property type="match status" value="1"/>
</dbReference>
<proteinExistence type="predicted"/>
<feature type="signal peptide" evidence="7">
    <location>
        <begin position="1"/>
        <end position="18"/>
    </location>
</feature>
<dbReference type="Proteomes" id="UP000594262">
    <property type="component" value="Unplaced"/>
</dbReference>
<feature type="domain" description="Disintegrin" evidence="8">
    <location>
        <begin position="350"/>
        <end position="436"/>
    </location>
</feature>
<dbReference type="Gene3D" id="4.10.70.10">
    <property type="entry name" value="Disintegrin domain"/>
    <property type="match status" value="1"/>
</dbReference>
<dbReference type="PROSITE" id="PS50214">
    <property type="entry name" value="DISINTEGRIN_2"/>
    <property type="match status" value="1"/>
</dbReference>
<evidence type="ECO:0000313" key="11">
    <source>
        <dbReference type="Proteomes" id="UP000594262"/>
    </source>
</evidence>
<feature type="binding site" evidence="6">
    <location>
        <position position="279"/>
    </location>
    <ligand>
        <name>Zn(2+)</name>
        <dbReference type="ChEBI" id="CHEBI:29105"/>
        <note>catalytic</note>
    </ligand>
</feature>
<evidence type="ECO:0000256" key="3">
    <source>
        <dbReference type="ARBA" id="ARBA00022989"/>
    </source>
</evidence>
<evidence type="ECO:0000256" key="7">
    <source>
        <dbReference type="SAM" id="SignalP"/>
    </source>
</evidence>
<dbReference type="FunFam" id="4.10.70.10:FF:000003">
    <property type="entry name" value="Disintegrin and metalloproteinase domain-containing protein 17"/>
    <property type="match status" value="1"/>
</dbReference>
<dbReference type="PROSITE" id="PS00022">
    <property type="entry name" value="EGF_1"/>
    <property type="match status" value="1"/>
</dbReference>
<keyword evidence="11" id="KW-1185">Reference proteome</keyword>
<keyword evidence="4" id="KW-0472">Membrane</keyword>
<dbReference type="InterPro" id="IPR024079">
    <property type="entry name" value="MetalloPept_cat_dom_sf"/>
</dbReference>
<dbReference type="InterPro" id="IPR006586">
    <property type="entry name" value="ADAM_Cys-rich"/>
</dbReference>
<evidence type="ECO:0000259" key="8">
    <source>
        <dbReference type="PROSITE" id="PS50214"/>
    </source>
</evidence>
<dbReference type="SMART" id="SM00050">
    <property type="entry name" value="DISIN"/>
    <property type="match status" value="1"/>
</dbReference>
<dbReference type="AlphaFoldDB" id="A0A7M5X8B7"/>
<keyword evidence="7" id="KW-0732">Signal</keyword>
<dbReference type="GO" id="GO:0046872">
    <property type="term" value="F:metal ion binding"/>
    <property type="evidence" value="ECO:0007669"/>
    <property type="project" value="UniProtKB-KW"/>
</dbReference>
<dbReference type="Gene3D" id="3.40.390.10">
    <property type="entry name" value="Collagenase (Catalytic Domain)"/>
    <property type="match status" value="1"/>
</dbReference>
<feature type="binding site" evidence="6">
    <location>
        <position position="283"/>
    </location>
    <ligand>
        <name>Zn(2+)</name>
        <dbReference type="ChEBI" id="CHEBI:29105"/>
        <note>catalytic</note>
    </ligand>
</feature>
<keyword evidence="6" id="KW-0479">Metal-binding</keyword>
<evidence type="ECO:0000256" key="5">
    <source>
        <dbReference type="ARBA" id="ARBA00023157"/>
    </source>
</evidence>
<dbReference type="PANTHER" id="PTHR11905:SF247">
    <property type="entry name" value="PEPTIDASE M12B DOMAIN-CONTAINING PROTEIN"/>
    <property type="match status" value="1"/>
</dbReference>
<protein>
    <submittedName>
        <fullName evidence="10">Uncharacterized protein</fullName>
    </submittedName>
</protein>
<dbReference type="GeneID" id="136816069"/>
<dbReference type="InterPro" id="IPR001590">
    <property type="entry name" value="Peptidase_M12B"/>
</dbReference>
<evidence type="ECO:0000256" key="6">
    <source>
        <dbReference type="PROSITE-ProRule" id="PRU00276"/>
    </source>
</evidence>
<feature type="domain" description="Peptidase M12B" evidence="9">
    <location>
        <begin position="133"/>
        <end position="342"/>
    </location>
</feature>
<dbReference type="RefSeq" id="XP_066928603.1">
    <property type="nucleotide sequence ID" value="XM_067072502.1"/>
</dbReference>
<comment type="caution">
    <text evidence="6">Lacks conserved residue(s) required for the propagation of feature annotation.</text>
</comment>